<dbReference type="AlphaFoldDB" id="L0B1Z5"/>
<accession>L0B1Z5</accession>
<dbReference type="KEGG" id="beq:BEWA_005620"/>
<reference evidence="1 2" key="1">
    <citation type="journal article" date="2012" name="BMC Genomics">
        <title>Comparative genomic analysis and phylogenetic position of Theileria equi.</title>
        <authorList>
            <person name="Kappmeyer L.S."/>
            <person name="Thiagarajan M."/>
            <person name="Herndon D.R."/>
            <person name="Ramsay J.D."/>
            <person name="Caler E."/>
            <person name="Djikeng A."/>
            <person name="Gillespie J.J."/>
            <person name="Lau A.O."/>
            <person name="Roalson E.H."/>
            <person name="Silva J.C."/>
            <person name="Silva M.G."/>
            <person name="Suarez C.E."/>
            <person name="Ueti M.W."/>
            <person name="Nene V.M."/>
            <person name="Mealey R.H."/>
            <person name="Knowles D.P."/>
            <person name="Brayton K.A."/>
        </authorList>
    </citation>
    <scope>NUCLEOTIDE SEQUENCE [LARGE SCALE GENOMIC DNA]</scope>
    <source>
        <strain evidence="1 2">WA</strain>
    </source>
</reference>
<sequence>MIVRHEHRKRSNGESQLFPRLVSVLKGSDVTLRLLNGTHVTGTIGSYGKEIKTANILSSLVELAAVEPSCKDFETILSGNVTLGNVYKAFKPPDTSERIYPLPGSSLILKETFVEYNGKRINASLVSVRESHIATLSPASRGPNEEGALRKGIRCNIKEMILQQHRDHIKNQAFTKCNHIGSNNTRN</sequence>
<dbReference type="Proteomes" id="UP000031512">
    <property type="component" value="Chromosome 3"/>
</dbReference>
<dbReference type="EMBL" id="CP001670">
    <property type="protein sequence ID" value="AFZ81154.1"/>
    <property type="molecule type" value="Genomic_DNA"/>
</dbReference>
<gene>
    <name evidence="1" type="ORF">BEWA_005620</name>
</gene>
<keyword evidence="2" id="KW-1185">Reference proteome</keyword>
<proteinExistence type="predicted"/>
<name>L0B1Z5_THEEQ</name>
<evidence type="ECO:0000313" key="2">
    <source>
        <dbReference type="Proteomes" id="UP000031512"/>
    </source>
</evidence>
<dbReference type="RefSeq" id="XP_004830820.1">
    <property type="nucleotide sequence ID" value="XM_004830763.1"/>
</dbReference>
<dbReference type="eggNOG" id="ENOG502QWV1">
    <property type="taxonomic scope" value="Eukaryota"/>
</dbReference>
<dbReference type="OrthoDB" id="361775at2759"/>
<organism evidence="1 2">
    <name type="scientific">Theileria equi strain WA</name>
    <dbReference type="NCBI Taxonomy" id="1537102"/>
    <lineage>
        <taxon>Eukaryota</taxon>
        <taxon>Sar</taxon>
        <taxon>Alveolata</taxon>
        <taxon>Apicomplexa</taxon>
        <taxon>Aconoidasida</taxon>
        <taxon>Piroplasmida</taxon>
        <taxon>Theileriidae</taxon>
        <taxon>Theileria</taxon>
    </lineage>
</organism>
<dbReference type="VEuPathDB" id="PiroplasmaDB:BEWA_005620"/>
<dbReference type="GeneID" id="15806465"/>
<evidence type="ECO:0000313" key="1">
    <source>
        <dbReference type="EMBL" id="AFZ81154.1"/>
    </source>
</evidence>
<protein>
    <submittedName>
        <fullName evidence="1">Uncharacterized protein</fullName>
    </submittedName>
</protein>